<dbReference type="Proteomes" id="UP001567538">
    <property type="component" value="Unassembled WGS sequence"/>
</dbReference>
<name>A0ABD1IGA6_SALDI</name>
<dbReference type="PANTHER" id="PTHR35495">
    <property type="entry name" value="OS06G0679600 PROTEIN"/>
    <property type="match status" value="1"/>
</dbReference>
<accession>A0ABD1IGA6</accession>
<evidence type="ECO:0000313" key="1">
    <source>
        <dbReference type="EMBL" id="KAL1567748.1"/>
    </source>
</evidence>
<dbReference type="EMBL" id="JBEAFC010000002">
    <property type="protein sequence ID" value="KAL1567748.1"/>
    <property type="molecule type" value="Genomic_DNA"/>
</dbReference>
<dbReference type="AlphaFoldDB" id="A0ABD1IGA6"/>
<reference evidence="1 2" key="1">
    <citation type="submission" date="2024-06" db="EMBL/GenBank/DDBJ databases">
        <title>A chromosome level genome sequence of Diviner's sage (Salvia divinorum).</title>
        <authorList>
            <person name="Ford S.A."/>
            <person name="Ro D.-K."/>
            <person name="Ness R.W."/>
            <person name="Phillips M.A."/>
        </authorList>
    </citation>
    <scope>NUCLEOTIDE SEQUENCE [LARGE SCALE GENOMIC DNA]</scope>
    <source>
        <strain evidence="1">SAF-2024a</strain>
        <tissue evidence="1">Leaf</tissue>
    </source>
</reference>
<sequence>MKKRTGSCATTSNTLAPSFYAYLKPGALASLRYSKISARSRENGARALRALSQLELSSQSTIPPLHSSDLAREGIPCFSLRVARFPRCLHRRKQIAVKPYFSQV</sequence>
<comment type="caution">
    <text evidence="1">The sequence shown here is derived from an EMBL/GenBank/DDBJ whole genome shotgun (WGS) entry which is preliminary data.</text>
</comment>
<proteinExistence type="predicted"/>
<dbReference type="PANTHER" id="PTHR35495:SF1">
    <property type="entry name" value="OS06G0679600 PROTEIN"/>
    <property type="match status" value="1"/>
</dbReference>
<evidence type="ECO:0000313" key="2">
    <source>
        <dbReference type="Proteomes" id="UP001567538"/>
    </source>
</evidence>
<keyword evidence="2" id="KW-1185">Reference proteome</keyword>
<gene>
    <name evidence="1" type="ORF">AAHA92_03194</name>
</gene>
<organism evidence="1 2">
    <name type="scientific">Salvia divinorum</name>
    <name type="common">Maria pastora</name>
    <name type="synonym">Diviner's sage</name>
    <dbReference type="NCBI Taxonomy" id="28513"/>
    <lineage>
        <taxon>Eukaryota</taxon>
        <taxon>Viridiplantae</taxon>
        <taxon>Streptophyta</taxon>
        <taxon>Embryophyta</taxon>
        <taxon>Tracheophyta</taxon>
        <taxon>Spermatophyta</taxon>
        <taxon>Magnoliopsida</taxon>
        <taxon>eudicotyledons</taxon>
        <taxon>Gunneridae</taxon>
        <taxon>Pentapetalae</taxon>
        <taxon>asterids</taxon>
        <taxon>lamiids</taxon>
        <taxon>Lamiales</taxon>
        <taxon>Lamiaceae</taxon>
        <taxon>Nepetoideae</taxon>
        <taxon>Mentheae</taxon>
        <taxon>Salviinae</taxon>
        <taxon>Salvia</taxon>
        <taxon>Salvia subgen. Calosphace</taxon>
    </lineage>
</organism>
<protein>
    <submittedName>
        <fullName evidence="1">Uncharacterized protein</fullName>
    </submittedName>
</protein>